<gene>
    <name evidence="2" type="ORF">DAPPUDRAFT_306164</name>
</gene>
<keyword evidence="3" id="KW-1185">Reference proteome</keyword>
<dbReference type="Proteomes" id="UP000000305">
    <property type="component" value="Unassembled WGS sequence"/>
</dbReference>
<feature type="transmembrane region" description="Helical" evidence="1">
    <location>
        <begin position="7"/>
        <end position="25"/>
    </location>
</feature>
<keyword evidence="1" id="KW-0472">Membrane</keyword>
<sequence>MKFINQFNHLAVYLSMIWLIILVIVDPMAARVVIDPGVDEAGNGLYGGMVQGRQITALLTVTRTVSSATTSTLFTTSLCVKLSTSGSLTPTKCRRRRNWNGRREEEPLLYVLFDQNGEDVEFVQPSRIDPSKVLSVETTELAEFRDGIPASTGPAIIESSLETEDSSTADNGVRVAQPIYFSALASILSNIFPGSFQSTTTSTRTSTVYAGGTTIVTVYTSTNSFTLVGSCYPAFPPLC</sequence>
<dbReference type="HOGENOM" id="CLU_1162184_0_0_1"/>
<evidence type="ECO:0000313" key="2">
    <source>
        <dbReference type="EMBL" id="EFX76414.1"/>
    </source>
</evidence>
<protein>
    <submittedName>
        <fullName evidence="2">Uncharacterized protein</fullName>
    </submittedName>
</protein>
<dbReference type="AlphaFoldDB" id="E9GVH2"/>
<evidence type="ECO:0000256" key="1">
    <source>
        <dbReference type="SAM" id="Phobius"/>
    </source>
</evidence>
<keyword evidence="1" id="KW-1133">Transmembrane helix</keyword>
<evidence type="ECO:0000313" key="3">
    <source>
        <dbReference type="Proteomes" id="UP000000305"/>
    </source>
</evidence>
<keyword evidence="1" id="KW-0812">Transmembrane</keyword>
<proteinExistence type="predicted"/>
<reference evidence="2 3" key="1">
    <citation type="journal article" date="2011" name="Science">
        <title>The ecoresponsive genome of Daphnia pulex.</title>
        <authorList>
            <person name="Colbourne J.K."/>
            <person name="Pfrender M.E."/>
            <person name="Gilbert D."/>
            <person name="Thomas W.K."/>
            <person name="Tucker A."/>
            <person name="Oakley T.H."/>
            <person name="Tokishita S."/>
            <person name="Aerts A."/>
            <person name="Arnold G.J."/>
            <person name="Basu M.K."/>
            <person name="Bauer D.J."/>
            <person name="Caceres C.E."/>
            <person name="Carmel L."/>
            <person name="Casola C."/>
            <person name="Choi J.H."/>
            <person name="Detter J.C."/>
            <person name="Dong Q."/>
            <person name="Dusheyko S."/>
            <person name="Eads B.D."/>
            <person name="Frohlich T."/>
            <person name="Geiler-Samerotte K.A."/>
            <person name="Gerlach D."/>
            <person name="Hatcher P."/>
            <person name="Jogdeo S."/>
            <person name="Krijgsveld J."/>
            <person name="Kriventseva E.V."/>
            <person name="Kultz D."/>
            <person name="Laforsch C."/>
            <person name="Lindquist E."/>
            <person name="Lopez J."/>
            <person name="Manak J.R."/>
            <person name="Muller J."/>
            <person name="Pangilinan J."/>
            <person name="Patwardhan R.P."/>
            <person name="Pitluck S."/>
            <person name="Pritham E.J."/>
            <person name="Rechtsteiner A."/>
            <person name="Rho M."/>
            <person name="Rogozin I.B."/>
            <person name="Sakarya O."/>
            <person name="Salamov A."/>
            <person name="Schaack S."/>
            <person name="Shapiro H."/>
            <person name="Shiga Y."/>
            <person name="Skalitzky C."/>
            <person name="Smith Z."/>
            <person name="Souvorov A."/>
            <person name="Sung W."/>
            <person name="Tang Z."/>
            <person name="Tsuchiya D."/>
            <person name="Tu H."/>
            <person name="Vos H."/>
            <person name="Wang M."/>
            <person name="Wolf Y.I."/>
            <person name="Yamagata H."/>
            <person name="Yamada T."/>
            <person name="Ye Y."/>
            <person name="Shaw J.R."/>
            <person name="Andrews J."/>
            <person name="Crease T.J."/>
            <person name="Tang H."/>
            <person name="Lucas S.M."/>
            <person name="Robertson H.M."/>
            <person name="Bork P."/>
            <person name="Koonin E.V."/>
            <person name="Zdobnov E.M."/>
            <person name="Grigoriev I.V."/>
            <person name="Lynch M."/>
            <person name="Boore J.L."/>
        </authorList>
    </citation>
    <scope>NUCLEOTIDE SEQUENCE [LARGE SCALE GENOMIC DNA]</scope>
</reference>
<dbReference type="InParanoid" id="E9GVH2"/>
<dbReference type="KEGG" id="dpx:DAPPUDRAFT_306164"/>
<name>E9GVH2_DAPPU</name>
<organism evidence="2 3">
    <name type="scientific">Daphnia pulex</name>
    <name type="common">Water flea</name>
    <dbReference type="NCBI Taxonomy" id="6669"/>
    <lineage>
        <taxon>Eukaryota</taxon>
        <taxon>Metazoa</taxon>
        <taxon>Ecdysozoa</taxon>
        <taxon>Arthropoda</taxon>
        <taxon>Crustacea</taxon>
        <taxon>Branchiopoda</taxon>
        <taxon>Diplostraca</taxon>
        <taxon>Cladocera</taxon>
        <taxon>Anomopoda</taxon>
        <taxon>Daphniidae</taxon>
        <taxon>Daphnia</taxon>
    </lineage>
</organism>
<dbReference type="EMBL" id="GL732568">
    <property type="protein sequence ID" value="EFX76414.1"/>
    <property type="molecule type" value="Genomic_DNA"/>
</dbReference>
<dbReference type="OrthoDB" id="6367357at2759"/>
<accession>E9GVH2</accession>